<sequence length="67" mass="7742">MIFWIKELAVPLINLKAHLGQIRIINQPRRCASVSAKFKVFGVAVVRRSTQTLQDLVANWEARQRVR</sequence>
<organism evidence="1 2">
    <name type="scientific">Hermetia illucens</name>
    <name type="common">Black soldier fly</name>
    <dbReference type="NCBI Taxonomy" id="343691"/>
    <lineage>
        <taxon>Eukaryota</taxon>
        <taxon>Metazoa</taxon>
        <taxon>Ecdysozoa</taxon>
        <taxon>Arthropoda</taxon>
        <taxon>Hexapoda</taxon>
        <taxon>Insecta</taxon>
        <taxon>Pterygota</taxon>
        <taxon>Neoptera</taxon>
        <taxon>Endopterygota</taxon>
        <taxon>Diptera</taxon>
        <taxon>Brachycera</taxon>
        <taxon>Stratiomyomorpha</taxon>
        <taxon>Stratiomyidae</taxon>
        <taxon>Hermetiinae</taxon>
        <taxon>Hermetia</taxon>
    </lineage>
</organism>
<keyword evidence="2" id="KW-1185">Reference proteome</keyword>
<name>A0A7R8UMQ1_HERIL</name>
<dbReference type="EMBL" id="LR899010">
    <property type="protein sequence ID" value="CAD7083449.1"/>
    <property type="molecule type" value="Genomic_DNA"/>
</dbReference>
<dbReference type="Proteomes" id="UP000594454">
    <property type="component" value="Chromosome 2"/>
</dbReference>
<protein>
    <submittedName>
        <fullName evidence="1">Uncharacterized protein</fullName>
    </submittedName>
</protein>
<gene>
    <name evidence="1" type="ORF">HERILL_LOCUS6407</name>
</gene>
<dbReference type="InParanoid" id="A0A7R8UMQ1"/>
<proteinExistence type="predicted"/>
<dbReference type="AlphaFoldDB" id="A0A7R8UMQ1"/>
<reference evidence="1 2" key="1">
    <citation type="submission" date="2020-11" db="EMBL/GenBank/DDBJ databases">
        <authorList>
            <person name="Wallbank WR R."/>
            <person name="Pardo Diaz C."/>
            <person name="Kozak K."/>
            <person name="Martin S."/>
            <person name="Jiggins C."/>
            <person name="Moest M."/>
            <person name="Warren A I."/>
            <person name="Generalovic N T."/>
            <person name="Byers J.R.P. K."/>
            <person name="Montejo-Kovacevich G."/>
            <person name="Yen C E."/>
        </authorList>
    </citation>
    <scope>NUCLEOTIDE SEQUENCE [LARGE SCALE GENOMIC DNA]</scope>
</reference>
<evidence type="ECO:0000313" key="1">
    <source>
        <dbReference type="EMBL" id="CAD7083449.1"/>
    </source>
</evidence>
<evidence type="ECO:0000313" key="2">
    <source>
        <dbReference type="Proteomes" id="UP000594454"/>
    </source>
</evidence>
<accession>A0A7R8UMQ1</accession>